<sequence>MEYRWIEQEEYDKIIGQFRLSVGETLSAFDFYGLGALIPGAVTEIESELEVALQKIRGKYKPYSKIKRIPRRDR</sequence>
<protein>
    <submittedName>
        <fullName evidence="1">Uncharacterized protein</fullName>
    </submittedName>
</protein>
<dbReference type="AlphaFoldDB" id="A0A0F9NBR4"/>
<proteinExistence type="predicted"/>
<name>A0A0F9NBR4_9ZZZZ</name>
<accession>A0A0F9NBR4</accession>
<organism evidence="1">
    <name type="scientific">marine sediment metagenome</name>
    <dbReference type="NCBI Taxonomy" id="412755"/>
    <lineage>
        <taxon>unclassified sequences</taxon>
        <taxon>metagenomes</taxon>
        <taxon>ecological metagenomes</taxon>
    </lineage>
</organism>
<gene>
    <name evidence="1" type="ORF">LCGC14_0970830</name>
</gene>
<comment type="caution">
    <text evidence="1">The sequence shown here is derived from an EMBL/GenBank/DDBJ whole genome shotgun (WGS) entry which is preliminary data.</text>
</comment>
<dbReference type="EMBL" id="LAZR01003569">
    <property type="protein sequence ID" value="KKN16925.1"/>
    <property type="molecule type" value="Genomic_DNA"/>
</dbReference>
<reference evidence="1" key="1">
    <citation type="journal article" date="2015" name="Nature">
        <title>Complex archaea that bridge the gap between prokaryotes and eukaryotes.</title>
        <authorList>
            <person name="Spang A."/>
            <person name="Saw J.H."/>
            <person name="Jorgensen S.L."/>
            <person name="Zaremba-Niedzwiedzka K."/>
            <person name="Martijn J."/>
            <person name="Lind A.E."/>
            <person name="van Eijk R."/>
            <person name="Schleper C."/>
            <person name="Guy L."/>
            <person name="Ettema T.J."/>
        </authorList>
    </citation>
    <scope>NUCLEOTIDE SEQUENCE</scope>
</reference>
<evidence type="ECO:0000313" key="1">
    <source>
        <dbReference type="EMBL" id="KKN16925.1"/>
    </source>
</evidence>